<protein>
    <submittedName>
        <fullName evidence="2">Uncharacterized protein</fullName>
    </submittedName>
</protein>
<dbReference type="Proteomes" id="UP001283361">
    <property type="component" value="Unassembled WGS sequence"/>
</dbReference>
<accession>A0AAE1E9D5</accession>
<organism evidence="2 3">
    <name type="scientific">Elysia crispata</name>
    <name type="common">lettuce slug</name>
    <dbReference type="NCBI Taxonomy" id="231223"/>
    <lineage>
        <taxon>Eukaryota</taxon>
        <taxon>Metazoa</taxon>
        <taxon>Spiralia</taxon>
        <taxon>Lophotrochozoa</taxon>
        <taxon>Mollusca</taxon>
        <taxon>Gastropoda</taxon>
        <taxon>Heterobranchia</taxon>
        <taxon>Euthyneura</taxon>
        <taxon>Panpulmonata</taxon>
        <taxon>Sacoglossa</taxon>
        <taxon>Placobranchoidea</taxon>
        <taxon>Plakobranchidae</taxon>
        <taxon>Elysia</taxon>
    </lineage>
</organism>
<feature type="compositionally biased region" description="Polar residues" evidence="1">
    <location>
        <begin position="1"/>
        <end position="13"/>
    </location>
</feature>
<reference evidence="2" key="1">
    <citation type="journal article" date="2023" name="G3 (Bethesda)">
        <title>A reference genome for the long-term kleptoplast-retaining sea slug Elysia crispata morphotype clarki.</title>
        <authorList>
            <person name="Eastman K.E."/>
            <person name="Pendleton A.L."/>
            <person name="Shaikh M.A."/>
            <person name="Suttiyut T."/>
            <person name="Ogas R."/>
            <person name="Tomko P."/>
            <person name="Gavelis G."/>
            <person name="Widhalm J.R."/>
            <person name="Wisecaver J.H."/>
        </authorList>
    </citation>
    <scope>NUCLEOTIDE SEQUENCE</scope>
    <source>
        <strain evidence="2">ECLA1</strain>
    </source>
</reference>
<evidence type="ECO:0000313" key="3">
    <source>
        <dbReference type="Proteomes" id="UP001283361"/>
    </source>
</evidence>
<gene>
    <name evidence="2" type="ORF">RRG08_063345</name>
</gene>
<keyword evidence="3" id="KW-1185">Reference proteome</keyword>
<comment type="caution">
    <text evidence="2">The sequence shown here is derived from an EMBL/GenBank/DDBJ whole genome shotgun (WGS) entry which is preliminary data.</text>
</comment>
<proteinExistence type="predicted"/>
<evidence type="ECO:0000313" key="2">
    <source>
        <dbReference type="EMBL" id="KAK3798330.1"/>
    </source>
</evidence>
<sequence length="152" mass="16476">MVYNSEDNGLSASTPPPLSFHGSETTRSVGINLDRRPLPLGRDTNLTATSTHGELVGQSLLSLQSYSNTSLSVKRPPNRVELTTCSLSSQSKRPLYPAELYITRLSPFKPGEATSFLKQAFLSVTFICLFSTSSSKSCGLSHYSVNGSNRVK</sequence>
<evidence type="ECO:0000256" key="1">
    <source>
        <dbReference type="SAM" id="MobiDB-lite"/>
    </source>
</evidence>
<feature type="region of interest" description="Disordered" evidence="1">
    <location>
        <begin position="1"/>
        <end position="26"/>
    </location>
</feature>
<dbReference type="EMBL" id="JAWDGP010000692">
    <property type="protein sequence ID" value="KAK3798330.1"/>
    <property type="molecule type" value="Genomic_DNA"/>
</dbReference>
<name>A0AAE1E9D5_9GAST</name>
<dbReference type="AlphaFoldDB" id="A0AAE1E9D5"/>